<gene>
    <name evidence="1" type="ORF">MM415B00808_0012</name>
</gene>
<accession>A0A6M3IYZ8</accession>
<dbReference type="AlphaFoldDB" id="A0A6M3IYZ8"/>
<dbReference type="EMBL" id="MT141465">
    <property type="protein sequence ID" value="QJA62227.1"/>
    <property type="molecule type" value="Genomic_DNA"/>
</dbReference>
<name>A0A6M3IYZ8_9ZZZZ</name>
<sequence>MFKINVGKDGLRVSLLELASVKDGSIQDLADKEEAERKHISVEHERLYRAKRELKKRKRG</sequence>
<reference evidence="1" key="1">
    <citation type="submission" date="2020-03" db="EMBL/GenBank/DDBJ databases">
        <title>The deep terrestrial virosphere.</title>
        <authorList>
            <person name="Holmfeldt K."/>
            <person name="Nilsson E."/>
            <person name="Simone D."/>
            <person name="Lopez-Fernandez M."/>
            <person name="Wu X."/>
            <person name="de Brujin I."/>
            <person name="Lundin D."/>
            <person name="Andersson A."/>
            <person name="Bertilsson S."/>
            <person name="Dopson M."/>
        </authorList>
    </citation>
    <scope>NUCLEOTIDE SEQUENCE</scope>
    <source>
        <strain evidence="1">MM415B00808</strain>
    </source>
</reference>
<organism evidence="1">
    <name type="scientific">viral metagenome</name>
    <dbReference type="NCBI Taxonomy" id="1070528"/>
    <lineage>
        <taxon>unclassified sequences</taxon>
        <taxon>metagenomes</taxon>
        <taxon>organismal metagenomes</taxon>
    </lineage>
</organism>
<protein>
    <submittedName>
        <fullName evidence="1">Uncharacterized protein</fullName>
    </submittedName>
</protein>
<proteinExistence type="predicted"/>
<evidence type="ECO:0000313" key="1">
    <source>
        <dbReference type="EMBL" id="QJA62227.1"/>
    </source>
</evidence>